<evidence type="ECO:0000256" key="1">
    <source>
        <dbReference type="ARBA" id="ARBA00006640"/>
    </source>
</evidence>
<evidence type="ECO:0000313" key="5">
    <source>
        <dbReference type="EMBL" id="KAF3834040.1"/>
    </source>
</evidence>
<keyword evidence="2" id="KW-0689">Ribosomal protein</keyword>
<keyword evidence="3" id="KW-0687">Ribonucleoprotein</keyword>
<name>A0A7J5XAK9_DISMA</name>
<evidence type="ECO:0000256" key="3">
    <source>
        <dbReference type="ARBA" id="ARBA00023274"/>
    </source>
</evidence>
<evidence type="ECO:0000256" key="2">
    <source>
        <dbReference type="ARBA" id="ARBA00022980"/>
    </source>
</evidence>
<feature type="transmembrane region" description="Helical" evidence="4">
    <location>
        <begin position="14"/>
        <end position="35"/>
    </location>
</feature>
<dbReference type="GO" id="GO:0006412">
    <property type="term" value="P:translation"/>
    <property type="evidence" value="ECO:0007669"/>
    <property type="project" value="InterPro"/>
</dbReference>
<dbReference type="Proteomes" id="UP000518266">
    <property type="component" value="Unassembled WGS sequence"/>
</dbReference>
<evidence type="ECO:0008006" key="7">
    <source>
        <dbReference type="Google" id="ProtNLM"/>
    </source>
</evidence>
<evidence type="ECO:0000256" key="4">
    <source>
        <dbReference type="SAM" id="Phobius"/>
    </source>
</evidence>
<comment type="caution">
    <text evidence="5">The sequence shown here is derived from an EMBL/GenBank/DDBJ whole genome shotgun (WGS) entry which is preliminary data.</text>
</comment>
<sequence>MGKASPSVDLGQRLFILGFLGSGTFVRACFQSVWIHTSTGFIMSRHLRFISRTVMVQDLNVEQAYKTLTRLLTRDGIIETVKRKRYCEKPCQERQRRSFETCRRIYSTEMGRKMTFISRKNREDPWLGC</sequence>
<dbReference type="Pfam" id="PF01165">
    <property type="entry name" value="Ribosomal_S21"/>
    <property type="match status" value="1"/>
</dbReference>
<accession>A0A7J5XAK9</accession>
<comment type="similarity">
    <text evidence="1">Belongs to the bacterial ribosomal protein bS21 family.</text>
</comment>
<organism evidence="5 6">
    <name type="scientific">Dissostichus mawsoni</name>
    <name type="common">Antarctic cod</name>
    <dbReference type="NCBI Taxonomy" id="36200"/>
    <lineage>
        <taxon>Eukaryota</taxon>
        <taxon>Metazoa</taxon>
        <taxon>Chordata</taxon>
        <taxon>Craniata</taxon>
        <taxon>Vertebrata</taxon>
        <taxon>Euteleostomi</taxon>
        <taxon>Actinopterygii</taxon>
        <taxon>Neopterygii</taxon>
        <taxon>Teleostei</taxon>
        <taxon>Neoteleostei</taxon>
        <taxon>Acanthomorphata</taxon>
        <taxon>Eupercaria</taxon>
        <taxon>Perciformes</taxon>
        <taxon>Notothenioidei</taxon>
        <taxon>Nototheniidae</taxon>
        <taxon>Dissostichus</taxon>
    </lineage>
</organism>
<dbReference type="OrthoDB" id="2501249at2759"/>
<keyword evidence="4" id="KW-0472">Membrane</keyword>
<keyword evidence="4" id="KW-0812">Transmembrane</keyword>
<dbReference type="GO" id="GO:0005840">
    <property type="term" value="C:ribosome"/>
    <property type="evidence" value="ECO:0007669"/>
    <property type="project" value="UniProtKB-KW"/>
</dbReference>
<dbReference type="EMBL" id="JAAKFY010000026">
    <property type="protein sequence ID" value="KAF3834040.1"/>
    <property type="molecule type" value="Genomic_DNA"/>
</dbReference>
<dbReference type="GO" id="GO:1990904">
    <property type="term" value="C:ribonucleoprotein complex"/>
    <property type="evidence" value="ECO:0007669"/>
    <property type="project" value="UniProtKB-KW"/>
</dbReference>
<dbReference type="AlphaFoldDB" id="A0A7J5XAK9"/>
<dbReference type="PANTHER" id="PTHR21109">
    <property type="entry name" value="MITOCHONDRIAL 28S RIBOSOMAL PROTEIN S21"/>
    <property type="match status" value="1"/>
</dbReference>
<proteinExistence type="inferred from homology"/>
<reference evidence="5 6" key="1">
    <citation type="submission" date="2020-03" db="EMBL/GenBank/DDBJ databases">
        <title>Dissostichus mawsoni Genome sequencing and assembly.</title>
        <authorList>
            <person name="Park H."/>
        </authorList>
    </citation>
    <scope>NUCLEOTIDE SEQUENCE [LARGE SCALE GENOMIC DNA]</scope>
    <source>
        <strain evidence="5">DM0001</strain>
        <tissue evidence="5">Muscle</tissue>
    </source>
</reference>
<dbReference type="PANTHER" id="PTHR21109:SF0">
    <property type="entry name" value="SMALL RIBOSOMAL SUBUNIT PROTEIN BS21M"/>
    <property type="match status" value="1"/>
</dbReference>
<dbReference type="GO" id="GO:0003735">
    <property type="term" value="F:structural constituent of ribosome"/>
    <property type="evidence" value="ECO:0007669"/>
    <property type="project" value="InterPro"/>
</dbReference>
<keyword evidence="4" id="KW-1133">Transmembrane helix</keyword>
<keyword evidence="6" id="KW-1185">Reference proteome</keyword>
<protein>
    <recommendedName>
        <fullName evidence="7">Mitochondrial ribosomal protein S21</fullName>
    </recommendedName>
</protein>
<evidence type="ECO:0000313" key="6">
    <source>
        <dbReference type="Proteomes" id="UP000518266"/>
    </source>
</evidence>
<gene>
    <name evidence="5" type="ORF">F7725_025244</name>
</gene>
<dbReference type="NCBIfam" id="TIGR00030">
    <property type="entry name" value="S21p"/>
    <property type="match status" value="1"/>
</dbReference>
<dbReference type="InterPro" id="IPR001911">
    <property type="entry name" value="Ribosomal_bS21"/>
</dbReference>